<evidence type="ECO:0000313" key="2">
    <source>
        <dbReference type="Proteomes" id="UP000324222"/>
    </source>
</evidence>
<comment type="caution">
    <text evidence="1">The sequence shown here is derived from an EMBL/GenBank/DDBJ whole genome shotgun (WGS) entry which is preliminary data.</text>
</comment>
<dbReference type="AlphaFoldDB" id="A0A5B7CIJ3"/>
<organism evidence="1 2">
    <name type="scientific">Portunus trituberculatus</name>
    <name type="common">Swimming crab</name>
    <name type="synonym">Neptunus trituberculatus</name>
    <dbReference type="NCBI Taxonomy" id="210409"/>
    <lineage>
        <taxon>Eukaryota</taxon>
        <taxon>Metazoa</taxon>
        <taxon>Ecdysozoa</taxon>
        <taxon>Arthropoda</taxon>
        <taxon>Crustacea</taxon>
        <taxon>Multicrustacea</taxon>
        <taxon>Malacostraca</taxon>
        <taxon>Eumalacostraca</taxon>
        <taxon>Eucarida</taxon>
        <taxon>Decapoda</taxon>
        <taxon>Pleocyemata</taxon>
        <taxon>Brachyura</taxon>
        <taxon>Eubrachyura</taxon>
        <taxon>Portunoidea</taxon>
        <taxon>Portunidae</taxon>
        <taxon>Portuninae</taxon>
        <taxon>Portunus</taxon>
    </lineage>
</organism>
<name>A0A5B7CIJ3_PORTR</name>
<dbReference type="Proteomes" id="UP000324222">
    <property type="component" value="Unassembled WGS sequence"/>
</dbReference>
<gene>
    <name evidence="1" type="ORF">E2C01_001936</name>
</gene>
<proteinExistence type="predicted"/>
<protein>
    <submittedName>
        <fullName evidence="1">Uncharacterized protein</fullName>
    </submittedName>
</protein>
<sequence>MSENTVPFVPGLGESWQVGLVWVGLDVPPTSVLRAAGRDGVDLCCSTTGVSEGTGKAGMCVIFHGLVSTDSKHFRILLVTLLLLVDNDMPHRAKPPALLRDLLLQQLIYLLCPHHVAQDHHIGLRGDKCAW</sequence>
<dbReference type="EMBL" id="VSRR010000064">
    <property type="protein sequence ID" value="MPC09329.1"/>
    <property type="molecule type" value="Genomic_DNA"/>
</dbReference>
<reference evidence="1 2" key="1">
    <citation type="submission" date="2019-05" db="EMBL/GenBank/DDBJ databases">
        <title>Another draft genome of Portunus trituberculatus and its Hox gene families provides insights of decapod evolution.</title>
        <authorList>
            <person name="Jeong J.-H."/>
            <person name="Song I."/>
            <person name="Kim S."/>
            <person name="Choi T."/>
            <person name="Kim D."/>
            <person name="Ryu S."/>
            <person name="Kim W."/>
        </authorList>
    </citation>
    <scope>NUCLEOTIDE SEQUENCE [LARGE SCALE GENOMIC DNA]</scope>
    <source>
        <tissue evidence="1">Muscle</tissue>
    </source>
</reference>
<keyword evidence="2" id="KW-1185">Reference proteome</keyword>
<evidence type="ECO:0000313" key="1">
    <source>
        <dbReference type="EMBL" id="MPC09329.1"/>
    </source>
</evidence>
<accession>A0A5B7CIJ3</accession>